<keyword evidence="2" id="KW-1185">Reference proteome</keyword>
<gene>
    <name evidence="1" type="ORF">V5799_022402</name>
</gene>
<comment type="caution">
    <text evidence="1">The sequence shown here is derived from an EMBL/GenBank/DDBJ whole genome shotgun (WGS) entry which is preliminary data.</text>
</comment>
<reference evidence="1 2" key="1">
    <citation type="journal article" date="2023" name="Arcadia Sci">
        <title>De novo assembly of a long-read Amblyomma americanum tick genome.</title>
        <authorList>
            <person name="Chou S."/>
            <person name="Poskanzer K.E."/>
            <person name="Rollins M."/>
            <person name="Thuy-Boun P.S."/>
        </authorList>
    </citation>
    <scope>NUCLEOTIDE SEQUENCE [LARGE SCALE GENOMIC DNA]</scope>
    <source>
        <strain evidence="1">F_SG_1</strain>
        <tissue evidence="1">Salivary glands</tissue>
    </source>
</reference>
<dbReference type="Proteomes" id="UP001321473">
    <property type="component" value="Unassembled WGS sequence"/>
</dbReference>
<evidence type="ECO:0000313" key="2">
    <source>
        <dbReference type="Proteomes" id="UP001321473"/>
    </source>
</evidence>
<protein>
    <submittedName>
        <fullName evidence="1">Uncharacterized protein</fullName>
    </submittedName>
</protein>
<name>A0AAQ4FM51_AMBAM</name>
<evidence type="ECO:0000313" key="1">
    <source>
        <dbReference type="EMBL" id="KAK8787821.1"/>
    </source>
</evidence>
<accession>A0AAQ4FM51</accession>
<sequence length="92" mass="10577">MCLVFRFCFHKYIPLKKSKGSDAYREGVYECIGNMSSLLTARLNPDWIDEKSNADPSGLYYDGVNCARRHKVFTEDSAVALFGIKWVRDTLF</sequence>
<proteinExistence type="predicted"/>
<dbReference type="AlphaFoldDB" id="A0AAQ4FM51"/>
<dbReference type="EMBL" id="JARKHS020001401">
    <property type="protein sequence ID" value="KAK8787821.1"/>
    <property type="molecule type" value="Genomic_DNA"/>
</dbReference>
<organism evidence="1 2">
    <name type="scientific">Amblyomma americanum</name>
    <name type="common">Lone star tick</name>
    <dbReference type="NCBI Taxonomy" id="6943"/>
    <lineage>
        <taxon>Eukaryota</taxon>
        <taxon>Metazoa</taxon>
        <taxon>Ecdysozoa</taxon>
        <taxon>Arthropoda</taxon>
        <taxon>Chelicerata</taxon>
        <taxon>Arachnida</taxon>
        <taxon>Acari</taxon>
        <taxon>Parasitiformes</taxon>
        <taxon>Ixodida</taxon>
        <taxon>Ixodoidea</taxon>
        <taxon>Ixodidae</taxon>
        <taxon>Amblyomminae</taxon>
        <taxon>Amblyomma</taxon>
    </lineage>
</organism>